<keyword evidence="4 6" id="KW-1133">Transmembrane helix</keyword>
<keyword evidence="9" id="KW-1185">Reference proteome</keyword>
<keyword evidence="2" id="KW-1003">Cell membrane</keyword>
<dbReference type="InterPro" id="IPR032694">
    <property type="entry name" value="CopC/D"/>
</dbReference>
<comment type="subcellular location">
    <subcellularLocation>
        <location evidence="1">Cell membrane</location>
        <topology evidence="1">Multi-pass membrane protein</topology>
    </subcellularLocation>
</comment>
<dbReference type="InterPro" id="IPR008457">
    <property type="entry name" value="Cu-R_CopD_dom"/>
</dbReference>
<evidence type="ECO:0000313" key="8">
    <source>
        <dbReference type="EMBL" id="MFC5847265.1"/>
    </source>
</evidence>
<evidence type="ECO:0000256" key="4">
    <source>
        <dbReference type="ARBA" id="ARBA00022989"/>
    </source>
</evidence>
<dbReference type="EMBL" id="JBHSOH010000004">
    <property type="protein sequence ID" value="MFC5847265.1"/>
    <property type="molecule type" value="Genomic_DNA"/>
</dbReference>
<organism evidence="8 9">
    <name type="scientific">Deinococcus petrolearius</name>
    <dbReference type="NCBI Taxonomy" id="1751295"/>
    <lineage>
        <taxon>Bacteria</taxon>
        <taxon>Thermotogati</taxon>
        <taxon>Deinococcota</taxon>
        <taxon>Deinococci</taxon>
        <taxon>Deinococcales</taxon>
        <taxon>Deinococcaceae</taxon>
        <taxon>Deinococcus</taxon>
    </lineage>
</organism>
<sequence length="270" mass="26821">MTALFAGLGFLGLTLLLGGVLTRRGLTPGTPPLWVAGLGAALLVLGWGGQAALTLGVLGMTAAPDVLAYLTDTGPGRSLLLGLLGAALLLAAELGRWPRGLALACAALTLWGAAGLGHGAGHGAGVRLLHAVHAGAAAVWLGGVLALLLSRPATAAQARRFTPAALGSVAVLAVSGLLMAGEHLSSLAAWTGTPYGRTLLLKLALVGLALLAAAQVRRRFARQVSVRAALAREALLLLAVLGITAALTTQAPPTHAGPGHAAHADGAAFR</sequence>
<evidence type="ECO:0000256" key="3">
    <source>
        <dbReference type="ARBA" id="ARBA00022692"/>
    </source>
</evidence>
<feature type="transmembrane region" description="Helical" evidence="6">
    <location>
        <begin position="161"/>
        <end position="179"/>
    </location>
</feature>
<dbReference type="PANTHER" id="PTHR34820:SF4">
    <property type="entry name" value="INNER MEMBRANE PROTEIN YEBZ"/>
    <property type="match status" value="1"/>
</dbReference>
<dbReference type="PANTHER" id="PTHR34820">
    <property type="entry name" value="INNER MEMBRANE PROTEIN YEBZ"/>
    <property type="match status" value="1"/>
</dbReference>
<keyword evidence="5 6" id="KW-0472">Membrane</keyword>
<name>A0ABW1DFC3_9DEIO</name>
<dbReference type="RefSeq" id="WP_380046262.1">
    <property type="nucleotide sequence ID" value="NZ_JBHSOH010000004.1"/>
</dbReference>
<keyword evidence="3 6" id="KW-0812">Transmembrane</keyword>
<feature type="transmembrane region" description="Helical" evidence="6">
    <location>
        <begin position="229"/>
        <end position="248"/>
    </location>
</feature>
<feature type="domain" description="Copper resistance protein D" evidence="7">
    <location>
        <begin position="158"/>
        <end position="247"/>
    </location>
</feature>
<evidence type="ECO:0000256" key="1">
    <source>
        <dbReference type="ARBA" id="ARBA00004651"/>
    </source>
</evidence>
<feature type="transmembrane region" description="Helical" evidence="6">
    <location>
        <begin position="127"/>
        <end position="149"/>
    </location>
</feature>
<evidence type="ECO:0000259" key="7">
    <source>
        <dbReference type="Pfam" id="PF05425"/>
    </source>
</evidence>
<feature type="transmembrane region" description="Helical" evidence="6">
    <location>
        <begin position="32"/>
        <end position="48"/>
    </location>
</feature>
<proteinExistence type="predicted"/>
<evidence type="ECO:0000256" key="2">
    <source>
        <dbReference type="ARBA" id="ARBA00022475"/>
    </source>
</evidence>
<dbReference type="Pfam" id="PF05425">
    <property type="entry name" value="CopD"/>
    <property type="match status" value="1"/>
</dbReference>
<feature type="transmembrane region" description="Helical" evidence="6">
    <location>
        <begin position="76"/>
        <end position="94"/>
    </location>
</feature>
<reference evidence="9" key="1">
    <citation type="journal article" date="2019" name="Int. J. Syst. Evol. Microbiol.">
        <title>The Global Catalogue of Microorganisms (GCM) 10K type strain sequencing project: providing services to taxonomists for standard genome sequencing and annotation.</title>
        <authorList>
            <consortium name="The Broad Institute Genomics Platform"/>
            <consortium name="The Broad Institute Genome Sequencing Center for Infectious Disease"/>
            <person name="Wu L."/>
            <person name="Ma J."/>
        </authorList>
    </citation>
    <scope>NUCLEOTIDE SEQUENCE [LARGE SCALE GENOMIC DNA]</scope>
    <source>
        <strain evidence="9">CGMCC 1.15053</strain>
    </source>
</reference>
<comment type="caution">
    <text evidence="8">The sequence shown here is derived from an EMBL/GenBank/DDBJ whole genome shotgun (WGS) entry which is preliminary data.</text>
</comment>
<gene>
    <name evidence="8" type="ORF">ACFPQ6_02985</name>
</gene>
<evidence type="ECO:0000313" key="9">
    <source>
        <dbReference type="Proteomes" id="UP001595979"/>
    </source>
</evidence>
<feature type="transmembrane region" description="Helical" evidence="6">
    <location>
        <begin position="101"/>
        <end position="121"/>
    </location>
</feature>
<feature type="transmembrane region" description="Helical" evidence="6">
    <location>
        <begin position="199"/>
        <end position="217"/>
    </location>
</feature>
<evidence type="ECO:0000256" key="5">
    <source>
        <dbReference type="ARBA" id="ARBA00023136"/>
    </source>
</evidence>
<protein>
    <submittedName>
        <fullName evidence="8">CopD family protein</fullName>
    </submittedName>
</protein>
<dbReference type="Proteomes" id="UP001595979">
    <property type="component" value="Unassembled WGS sequence"/>
</dbReference>
<accession>A0ABW1DFC3</accession>
<evidence type="ECO:0000256" key="6">
    <source>
        <dbReference type="SAM" id="Phobius"/>
    </source>
</evidence>